<sequence>MNIYEDEGDAVDLDVATAELKATSLIQNDGVRRARMAEISAAALLDIAGSLRVLAG</sequence>
<gene>
    <name evidence="1" type="ORF">GKD59_22680</name>
</gene>
<protein>
    <submittedName>
        <fullName evidence="1">Uncharacterized protein</fullName>
    </submittedName>
</protein>
<accession>A0A7K0GNV4</accession>
<evidence type="ECO:0000313" key="1">
    <source>
        <dbReference type="EMBL" id="MRY60643.1"/>
    </source>
</evidence>
<name>A0A7K0GNV4_PARDI</name>
<dbReference type="Proteomes" id="UP000463337">
    <property type="component" value="Unassembled WGS sequence"/>
</dbReference>
<feature type="non-terminal residue" evidence="1">
    <location>
        <position position="56"/>
    </location>
</feature>
<proteinExistence type="predicted"/>
<dbReference type="EMBL" id="WKLT01000066">
    <property type="protein sequence ID" value="MRY60643.1"/>
    <property type="molecule type" value="Genomic_DNA"/>
</dbReference>
<comment type="caution">
    <text evidence="1">The sequence shown here is derived from an EMBL/GenBank/DDBJ whole genome shotgun (WGS) entry which is preliminary data.</text>
</comment>
<dbReference type="AlphaFoldDB" id="A0A7K0GNV4"/>
<organism evidence="1 2">
    <name type="scientific">Parabacteroides distasonis</name>
    <dbReference type="NCBI Taxonomy" id="823"/>
    <lineage>
        <taxon>Bacteria</taxon>
        <taxon>Pseudomonadati</taxon>
        <taxon>Bacteroidota</taxon>
        <taxon>Bacteroidia</taxon>
        <taxon>Bacteroidales</taxon>
        <taxon>Tannerellaceae</taxon>
        <taxon>Parabacteroides</taxon>
    </lineage>
</organism>
<evidence type="ECO:0000313" key="2">
    <source>
        <dbReference type="Proteomes" id="UP000463337"/>
    </source>
</evidence>
<reference evidence="1 2" key="1">
    <citation type="journal article" date="2019" name="Nat. Med.">
        <title>A library of human gut bacterial isolates paired with longitudinal multiomics data enables mechanistic microbiome research.</title>
        <authorList>
            <person name="Poyet M."/>
            <person name="Groussin M."/>
            <person name="Gibbons S.M."/>
            <person name="Avila-Pacheco J."/>
            <person name="Jiang X."/>
            <person name="Kearney S.M."/>
            <person name="Perrotta A.R."/>
            <person name="Berdy B."/>
            <person name="Zhao S."/>
            <person name="Lieberman T.D."/>
            <person name="Swanson P.K."/>
            <person name="Smith M."/>
            <person name="Roesemann S."/>
            <person name="Alexander J.E."/>
            <person name="Rich S.A."/>
            <person name="Livny J."/>
            <person name="Vlamakis H."/>
            <person name="Clish C."/>
            <person name="Bullock K."/>
            <person name="Deik A."/>
            <person name="Scott J."/>
            <person name="Pierce K.A."/>
            <person name="Xavier R.J."/>
            <person name="Alm E.J."/>
        </authorList>
    </citation>
    <scope>NUCLEOTIDE SEQUENCE [LARGE SCALE GENOMIC DNA]</scope>
    <source>
        <strain evidence="1 2">BIOML-A41</strain>
    </source>
</reference>